<dbReference type="InterPro" id="IPR045187">
    <property type="entry name" value="CcO_II"/>
</dbReference>
<feature type="chain" id="PRO_5006712681" description="Cytochrome c oxidase subunit 2" evidence="21">
    <location>
        <begin position="21"/>
        <end position="380"/>
    </location>
</feature>
<evidence type="ECO:0000256" key="19">
    <source>
        <dbReference type="SAM" id="Coils"/>
    </source>
</evidence>
<evidence type="ECO:0000256" key="9">
    <source>
        <dbReference type="ARBA" id="ARBA00022982"/>
    </source>
</evidence>
<dbReference type="Gene3D" id="1.10.760.10">
    <property type="entry name" value="Cytochrome c-like domain"/>
    <property type="match status" value="1"/>
</dbReference>
<feature type="signal peptide" evidence="21">
    <location>
        <begin position="1"/>
        <end position="20"/>
    </location>
</feature>
<sequence length="380" mass="42376">MIRSLIAGSAGVFFSLPVMAETLQLNMTPGVTAVSQDVYGLHMTILYICIAIGVVVFGAMFWAIFHHRKSKGAKPASFHESTKVEIIWTVIPFIILIAMAVPATKTLIAMEDTSKSDVTILVTGSQWKWHYSYFDQDVEYYSHLATSAEQISNQRQKRDNYLLEVDYPLVLPVGQKVRFLITSQDVIHSWWVPAFAVKKDANPGFINEAWTRIDKPGIYRGQCAELCGKDHGFMPIVVIAKPQAEYEEWLQQIKITQRKAKEEEQRLLDMEMTMDELMTLGEKTYVARCAMCHQANGQGLPGAFPALAGEGVSVDPKRKLEHISVVVHGKNGTAMQAFGPQLSLKELAAVITYERNAWGNDTGEVIQAAEVQAIKNGQQL</sequence>
<dbReference type="GO" id="GO:0042773">
    <property type="term" value="P:ATP synthesis coupled electron transport"/>
    <property type="evidence" value="ECO:0007669"/>
    <property type="project" value="TreeGrafter"/>
</dbReference>
<feature type="coiled-coil region" evidence="19">
    <location>
        <begin position="246"/>
        <end position="280"/>
    </location>
</feature>
<evidence type="ECO:0000256" key="18">
    <source>
        <dbReference type="RuleBase" id="RU004024"/>
    </source>
</evidence>
<dbReference type="InterPro" id="IPR036909">
    <property type="entry name" value="Cyt_c-like_dom_sf"/>
</dbReference>
<gene>
    <name evidence="25" type="ORF">PLEI_2785</name>
</gene>
<keyword evidence="3 17" id="KW-0813">Transport</keyword>
<comment type="cofactor">
    <cofactor evidence="18">
        <name>Cu cation</name>
        <dbReference type="ChEBI" id="CHEBI:23378"/>
    </cofactor>
    <text evidence="18">Binds a copper A center.</text>
</comment>
<dbReference type="Gene3D" id="2.60.40.420">
    <property type="entry name" value="Cupredoxins - blue copper proteins"/>
    <property type="match status" value="1"/>
</dbReference>
<dbReference type="PROSITE" id="PS51007">
    <property type="entry name" value="CYTC"/>
    <property type="match status" value="1"/>
</dbReference>
<comment type="similarity">
    <text evidence="2 17">Belongs to the cytochrome c oxidase subunit 2 family.</text>
</comment>
<dbReference type="PANTHER" id="PTHR22888">
    <property type="entry name" value="CYTOCHROME C OXIDASE, SUBUNIT II"/>
    <property type="match status" value="1"/>
</dbReference>
<reference evidence="26" key="1">
    <citation type="submission" date="2012-12" db="EMBL/GenBank/DDBJ databases">
        <title>Genome Sequence of Photobacterium leiognathi lrivu.4.1.</title>
        <authorList>
            <person name="Urbanczyk H."/>
            <person name="Ogura Y."/>
            <person name="Hayashi T."/>
            <person name="Dunlap P.V."/>
        </authorList>
    </citation>
    <scope>NUCLEOTIDE SEQUENCE [LARGE SCALE GENOMIC DNA]</scope>
    <source>
        <strain evidence="26">lrivu.4.1</strain>
    </source>
</reference>
<feature type="transmembrane region" description="Helical" evidence="20">
    <location>
        <begin position="44"/>
        <end position="65"/>
    </location>
</feature>
<evidence type="ECO:0000256" key="13">
    <source>
        <dbReference type="ARBA" id="ARBA00023136"/>
    </source>
</evidence>
<dbReference type="SUPFAM" id="SSF81464">
    <property type="entry name" value="Cytochrome c oxidase subunit II-like, transmembrane region"/>
    <property type="match status" value="1"/>
</dbReference>
<evidence type="ECO:0000256" key="11">
    <source>
        <dbReference type="ARBA" id="ARBA00023004"/>
    </source>
</evidence>
<dbReference type="RefSeq" id="WP_023933882.1">
    <property type="nucleotide sequence ID" value="NZ_DF196819.1"/>
</dbReference>
<dbReference type="GO" id="GO:0005886">
    <property type="term" value="C:plasma membrane"/>
    <property type="evidence" value="ECO:0007669"/>
    <property type="project" value="UniProtKB-SubCell"/>
</dbReference>
<proteinExistence type="inferred from homology"/>
<keyword evidence="8" id="KW-1278">Translocase</keyword>
<evidence type="ECO:0000256" key="8">
    <source>
        <dbReference type="ARBA" id="ARBA00022967"/>
    </source>
</evidence>
<dbReference type="AlphaFoldDB" id="A0A0U1P9D9"/>
<comment type="catalytic activity">
    <reaction evidence="15 18">
        <text>4 Fe(II)-[cytochrome c] + O2 + 8 H(+)(in) = 4 Fe(III)-[cytochrome c] + 2 H2O + 4 H(+)(out)</text>
        <dbReference type="Rhea" id="RHEA:11436"/>
        <dbReference type="Rhea" id="RHEA-COMP:10350"/>
        <dbReference type="Rhea" id="RHEA-COMP:14399"/>
        <dbReference type="ChEBI" id="CHEBI:15377"/>
        <dbReference type="ChEBI" id="CHEBI:15378"/>
        <dbReference type="ChEBI" id="CHEBI:15379"/>
        <dbReference type="ChEBI" id="CHEBI:29033"/>
        <dbReference type="ChEBI" id="CHEBI:29034"/>
        <dbReference type="EC" id="7.1.1.9"/>
    </reaction>
</comment>
<evidence type="ECO:0000256" key="3">
    <source>
        <dbReference type="ARBA" id="ARBA00022448"/>
    </source>
</evidence>
<dbReference type="PRINTS" id="PR01166">
    <property type="entry name" value="CYCOXIDASEII"/>
</dbReference>
<dbReference type="InterPro" id="IPR011759">
    <property type="entry name" value="Cyt_c_oxidase_su2_TM_dom"/>
</dbReference>
<dbReference type="Pfam" id="PF00116">
    <property type="entry name" value="COX2"/>
    <property type="match status" value="1"/>
</dbReference>
<dbReference type="InterPro" id="IPR001505">
    <property type="entry name" value="Copper_CuA"/>
</dbReference>
<dbReference type="InterPro" id="IPR009056">
    <property type="entry name" value="Cyt_c-like_dom"/>
</dbReference>
<keyword evidence="11 16" id="KW-0408">Iron</keyword>
<keyword evidence="13 20" id="KW-0472">Membrane</keyword>
<feature type="domain" description="Cytochrome c" evidence="24">
    <location>
        <begin position="276"/>
        <end position="358"/>
    </location>
</feature>
<dbReference type="GO" id="GO:0005507">
    <property type="term" value="F:copper ion binding"/>
    <property type="evidence" value="ECO:0007669"/>
    <property type="project" value="InterPro"/>
</dbReference>
<dbReference type="Proteomes" id="UP000030675">
    <property type="component" value="Unassembled WGS sequence"/>
</dbReference>
<evidence type="ECO:0000256" key="10">
    <source>
        <dbReference type="ARBA" id="ARBA00022989"/>
    </source>
</evidence>
<dbReference type="PANTHER" id="PTHR22888:SF9">
    <property type="entry name" value="CYTOCHROME C OXIDASE SUBUNIT 2"/>
    <property type="match status" value="1"/>
</dbReference>
<dbReference type="Gene3D" id="1.10.287.90">
    <property type="match status" value="1"/>
</dbReference>
<evidence type="ECO:0000256" key="15">
    <source>
        <dbReference type="ARBA" id="ARBA00047816"/>
    </source>
</evidence>
<feature type="domain" description="Cytochrome oxidase subunit II copper A binding" evidence="22">
    <location>
        <begin position="115"/>
        <end position="252"/>
    </location>
</feature>
<dbReference type="Pfam" id="PF02790">
    <property type="entry name" value="COX2_TM"/>
    <property type="match status" value="1"/>
</dbReference>
<evidence type="ECO:0000259" key="24">
    <source>
        <dbReference type="PROSITE" id="PS51007"/>
    </source>
</evidence>
<evidence type="ECO:0000313" key="26">
    <source>
        <dbReference type="Proteomes" id="UP000030675"/>
    </source>
</evidence>
<evidence type="ECO:0000256" key="17">
    <source>
        <dbReference type="RuleBase" id="RU000456"/>
    </source>
</evidence>
<evidence type="ECO:0000256" key="21">
    <source>
        <dbReference type="SAM" id="SignalP"/>
    </source>
</evidence>
<dbReference type="GO" id="GO:0004129">
    <property type="term" value="F:cytochrome-c oxidase activity"/>
    <property type="evidence" value="ECO:0007669"/>
    <property type="project" value="UniProtKB-EC"/>
</dbReference>
<dbReference type="GO" id="GO:0020037">
    <property type="term" value="F:heme binding"/>
    <property type="evidence" value="ECO:0007669"/>
    <property type="project" value="InterPro"/>
</dbReference>
<dbReference type="eggNOG" id="COG2010">
    <property type="taxonomic scope" value="Bacteria"/>
</dbReference>
<evidence type="ECO:0000256" key="16">
    <source>
        <dbReference type="PROSITE-ProRule" id="PRU00433"/>
    </source>
</evidence>
<keyword evidence="21" id="KW-0732">Signal</keyword>
<dbReference type="EC" id="7.1.1.9" evidence="18"/>
<dbReference type="InterPro" id="IPR014222">
    <property type="entry name" value="Cyt_c_oxidase_su2"/>
</dbReference>
<comment type="function">
    <text evidence="14 18">Subunits I and II form the functional core of the enzyme complex. Electrons originating in cytochrome c are transferred via heme a and Cu(A) to the binuclear center formed by heme a3 and Cu(B).</text>
</comment>
<evidence type="ECO:0000256" key="2">
    <source>
        <dbReference type="ARBA" id="ARBA00007866"/>
    </source>
</evidence>
<protein>
    <recommendedName>
        <fullName evidence="18">Cytochrome c oxidase subunit 2</fullName>
        <ecNumber evidence="18">7.1.1.9</ecNumber>
    </recommendedName>
</protein>
<evidence type="ECO:0000256" key="7">
    <source>
        <dbReference type="ARBA" id="ARBA00022723"/>
    </source>
</evidence>
<dbReference type="InterPro" id="IPR036257">
    <property type="entry name" value="Cyt_c_oxidase_su2_TM_sf"/>
</dbReference>
<dbReference type="PROSITE" id="PS50857">
    <property type="entry name" value="COX2_CUA"/>
    <property type="match status" value="1"/>
</dbReference>
<keyword evidence="6 17" id="KW-0812">Transmembrane</keyword>
<evidence type="ECO:0000256" key="1">
    <source>
        <dbReference type="ARBA" id="ARBA00004141"/>
    </source>
</evidence>
<accession>A0A0U1P9D9</accession>
<dbReference type="HOGENOM" id="CLU_036876_2_2_6"/>
<keyword evidence="5 17" id="KW-0679">Respiratory chain</keyword>
<name>A0A0U1P9D9_PHOLE</name>
<dbReference type="PROSITE" id="PS50999">
    <property type="entry name" value="COX2_TM"/>
    <property type="match status" value="1"/>
</dbReference>
<organism evidence="25 26">
    <name type="scientific">Photobacterium leiognathi lrivu.4.1</name>
    <dbReference type="NCBI Taxonomy" id="1248232"/>
    <lineage>
        <taxon>Bacteria</taxon>
        <taxon>Pseudomonadati</taxon>
        <taxon>Pseudomonadota</taxon>
        <taxon>Gammaproteobacteria</taxon>
        <taxon>Vibrionales</taxon>
        <taxon>Vibrionaceae</taxon>
        <taxon>Photobacterium</taxon>
    </lineage>
</organism>
<evidence type="ECO:0000313" key="25">
    <source>
        <dbReference type="EMBL" id="GAD31128.1"/>
    </source>
</evidence>
<dbReference type="InterPro" id="IPR002429">
    <property type="entry name" value="CcO_II-like_C"/>
</dbReference>
<keyword evidence="9 17" id="KW-0249">Electron transport</keyword>
<feature type="domain" description="Cytochrome oxidase subunit II transmembrane region profile" evidence="23">
    <location>
        <begin position="19"/>
        <end position="114"/>
    </location>
</feature>
<keyword evidence="12 18" id="KW-0186">Copper</keyword>
<evidence type="ECO:0000256" key="12">
    <source>
        <dbReference type="ARBA" id="ARBA00023008"/>
    </source>
</evidence>
<evidence type="ECO:0000256" key="14">
    <source>
        <dbReference type="ARBA" id="ARBA00024688"/>
    </source>
</evidence>
<dbReference type="eggNOG" id="COG1622">
    <property type="taxonomic scope" value="Bacteria"/>
</dbReference>
<dbReference type="PROSITE" id="PS00078">
    <property type="entry name" value="COX2"/>
    <property type="match status" value="1"/>
</dbReference>
<dbReference type="SUPFAM" id="SSF46626">
    <property type="entry name" value="Cytochrome c"/>
    <property type="match status" value="1"/>
</dbReference>
<keyword evidence="19" id="KW-0175">Coiled coil</keyword>
<evidence type="ECO:0000259" key="23">
    <source>
        <dbReference type="PROSITE" id="PS50999"/>
    </source>
</evidence>
<evidence type="ECO:0000256" key="4">
    <source>
        <dbReference type="ARBA" id="ARBA00022617"/>
    </source>
</evidence>
<dbReference type="EMBL" id="DF196819">
    <property type="protein sequence ID" value="GAD31128.1"/>
    <property type="molecule type" value="Genomic_DNA"/>
</dbReference>
<dbReference type="SUPFAM" id="SSF49503">
    <property type="entry name" value="Cupredoxins"/>
    <property type="match status" value="1"/>
</dbReference>
<dbReference type="Pfam" id="PF13442">
    <property type="entry name" value="Cytochrome_CBB3"/>
    <property type="match status" value="1"/>
</dbReference>
<dbReference type="NCBIfam" id="TIGR02866">
    <property type="entry name" value="CoxB"/>
    <property type="match status" value="1"/>
</dbReference>
<dbReference type="InterPro" id="IPR008972">
    <property type="entry name" value="Cupredoxin"/>
</dbReference>
<evidence type="ECO:0000256" key="5">
    <source>
        <dbReference type="ARBA" id="ARBA00022660"/>
    </source>
</evidence>
<keyword evidence="10 20" id="KW-1133">Transmembrane helix</keyword>
<comment type="subcellular location">
    <subcellularLocation>
        <location evidence="17">Cell membrane</location>
        <topology evidence="17">Multi-pass membrane protein</topology>
    </subcellularLocation>
    <subcellularLocation>
        <location evidence="1">Membrane</location>
        <topology evidence="1">Multi-pass membrane protein</topology>
    </subcellularLocation>
</comment>
<evidence type="ECO:0000259" key="22">
    <source>
        <dbReference type="PROSITE" id="PS50857"/>
    </source>
</evidence>
<evidence type="ECO:0000256" key="20">
    <source>
        <dbReference type="SAM" id="Phobius"/>
    </source>
</evidence>
<dbReference type="GO" id="GO:0016491">
    <property type="term" value="F:oxidoreductase activity"/>
    <property type="evidence" value="ECO:0007669"/>
    <property type="project" value="InterPro"/>
</dbReference>
<evidence type="ECO:0000256" key="6">
    <source>
        <dbReference type="ARBA" id="ARBA00022692"/>
    </source>
</evidence>
<keyword evidence="7 16" id="KW-0479">Metal-binding</keyword>
<keyword evidence="4 16" id="KW-0349">Heme</keyword>
<feature type="transmembrane region" description="Helical" evidence="20">
    <location>
        <begin position="86"/>
        <end position="104"/>
    </location>
</feature>